<feature type="transmembrane region" description="Helical" evidence="1">
    <location>
        <begin position="21"/>
        <end position="44"/>
    </location>
</feature>
<proteinExistence type="predicted"/>
<accession>A0A839DRD9</accession>
<dbReference type="EMBL" id="JACGWZ010000002">
    <property type="protein sequence ID" value="MBA8824552.1"/>
    <property type="molecule type" value="Genomic_DNA"/>
</dbReference>
<reference evidence="2 3" key="1">
    <citation type="submission" date="2020-07" db="EMBL/GenBank/DDBJ databases">
        <title>Sequencing the genomes of 1000 actinobacteria strains.</title>
        <authorList>
            <person name="Klenk H.-P."/>
        </authorList>
    </citation>
    <scope>NUCLEOTIDE SEQUENCE [LARGE SCALE GENOMIC DNA]</scope>
    <source>
        <strain evidence="2 3">DSM 45975</strain>
    </source>
</reference>
<comment type="caution">
    <text evidence="2">The sequence shown here is derived from an EMBL/GenBank/DDBJ whole genome shotgun (WGS) entry which is preliminary data.</text>
</comment>
<keyword evidence="1" id="KW-0472">Membrane</keyword>
<keyword evidence="1" id="KW-1133">Transmembrane helix</keyword>
<gene>
    <name evidence="2" type="ORF">FHX42_001899</name>
</gene>
<sequence>MFVTNGAAIPWTLARATFEDFLLVTTAGSCALVGVAAVVSLLWTRRELRGAGVRPRLRPNPAWPERPGVPYTAEVVYGTPVRRPEELGQAAR</sequence>
<name>A0A839DRD9_9PSEU</name>
<dbReference type="AlphaFoldDB" id="A0A839DRD9"/>
<evidence type="ECO:0000313" key="3">
    <source>
        <dbReference type="Proteomes" id="UP000569329"/>
    </source>
</evidence>
<keyword evidence="1" id="KW-0812">Transmembrane</keyword>
<protein>
    <submittedName>
        <fullName evidence="2">Uncharacterized protein</fullName>
    </submittedName>
</protein>
<dbReference type="Proteomes" id="UP000569329">
    <property type="component" value="Unassembled WGS sequence"/>
</dbReference>
<keyword evidence="3" id="KW-1185">Reference proteome</keyword>
<organism evidence="2 3">
    <name type="scientific">Halosaccharopolyspora lacisalsi</name>
    <dbReference type="NCBI Taxonomy" id="1000566"/>
    <lineage>
        <taxon>Bacteria</taxon>
        <taxon>Bacillati</taxon>
        <taxon>Actinomycetota</taxon>
        <taxon>Actinomycetes</taxon>
        <taxon>Pseudonocardiales</taxon>
        <taxon>Pseudonocardiaceae</taxon>
        <taxon>Halosaccharopolyspora</taxon>
    </lineage>
</organism>
<evidence type="ECO:0000256" key="1">
    <source>
        <dbReference type="SAM" id="Phobius"/>
    </source>
</evidence>
<evidence type="ECO:0000313" key="2">
    <source>
        <dbReference type="EMBL" id="MBA8824552.1"/>
    </source>
</evidence>
<dbReference type="RefSeq" id="WP_182543810.1">
    <property type="nucleotide sequence ID" value="NZ_JACGWZ010000002.1"/>
</dbReference>